<sequence length="261" mass="28711">MSTRPNRIISSTITSASASASATSPTTLATSHEVRDRGSTFVAYVYRARTVDEARAVLARGHHAHEDDKDKESESKYDDARQHGAPKQWENGGDSECQNRDEKGVGVRGRSEVHYAKHGDKHEHKDVHGPYVIAAWRCMAVKPGQTGLSGPDDFVVGEGCEDGGERWAGGRVLGVMKREGVIDAVVVVCRWFGGTLLGPVRFTHIETCAREVCRRFKKIEEMDECVQTLRTLDDLLAALRAELTMAHKEGACKTQAVPRRA</sequence>
<dbReference type="GO" id="GO:0005737">
    <property type="term" value="C:cytoplasm"/>
    <property type="evidence" value="ECO:0007669"/>
    <property type="project" value="TreeGrafter"/>
</dbReference>
<dbReference type="PANTHER" id="PTHR16301:SF25">
    <property type="entry name" value="PROTEIN IMPACT"/>
    <property type="match status" value="1"/>
</dbReference>
<feature type="compositionally biased region" description="Low complexity" evidence="2">
    <location>
        <begin position="8"/>
        <end position="31"/>
    </location>
</feature>
<dbReference type="AlphaFoldDB" id="A0A8I3AFU6"/>
<dbReference type="Gene3D" id="3.30.230.30">
    <property type="entry name" value="Impact, N-terminal domain"/>
    <property type="match status" value="1"/>
</dbReference>
<evidence type="ECO:0000313" key="4">
    <source>
        <dbReference type="EMBL" id="KAG6381948.1"/>
    </source>
</evidence>
<dbReference type="InterPro" id="IPR020568">
    <property type="entry name" value="Ribosomal_Su5_D2-typ_SF"/>
</dbReference>
<dbReference type="OrthoDB" id="69641at2759"/>
<dbReference type="GO" id="GO:0140469">
    <property type="term" value="P:GCN2-mediated signaling"/>
    <property type="evidence" value="ECO:0007669"/>
    <property type="project" value="TreeGrafter"/>
</dbReference>
<feature type="compositionally biased region" description="Basic and acidic residues" evidence="2">
    <location>
        <begin position="97"/>
        <end position="109"/>
    </location>
</feature>
<dbReference type="PROSITE" id="PS00910">
    <property type="entry name" value="UPF0029"/>
    <property type="match status" value="1"/>
</dbReference>
<proteinExistence type="inferred from homology"/>
<dbReference type="GO" id="GO:0006446">
    <property type="term" value="P:regulation of translational initiation"/>
    <property type="evidence" value="ECO:0007669"/>
    <property type="project" value="TreeGrafter"/>
</dbReference>
<reference evidence="4" key="1">
    <citation type="submission" date="2021-03" db="EMBL/GenBank/DDBJ databases">
        <title>Evolutionary innovations through gain and loss of genes in the ectomycorrhizal Boletales.</title>
        <authorList>
            <person name="Wu G."/>
            <person name="Miyauchi S."/>
            <person name="Morin E."/>
            <person name="Yang Z.-L."/>
            <person name="Xu J."/>
            <person name="Martin F.M."/>
        </authorList>
    </citation>
    <scope>NUCLEOTIDE SEQUENCE</scope>
    <source>
        <strain evidence="4">BR01</strain>
    </source>
</reference>
<dbReference type="SUPFAM" id="SSF54211">
    <property type="entry name" value="Ribosomal protein S5 domain 2-like"/>
    <property type="match status" value="1"/>
</dbReference>
<feature type="domain" description="Impact N-terminal" evidence="3">
    <location>
        <begin position="121"/>
        <end position="212"/>
    </location>
</feature>
<evidence type="ECO:0000313" key="5">
    <source>
        <dbReference type="Proteomes" id="UP000683000"/>
    </source>
</evidence>
<evidence type="ECO:0000259" key="3">
    <source>
        <dbReference type="Pfam" id="PF01205"/>
    </source>
</evidence>
<accession>A0A8I3AFU6</accession>
<gene>
    <name evidence="4" type="ORF">JVT61DRAFT_572</name>
</gene>
<comment type="caution">
    <text evidence="4">The sequence shown here is derived from an EMBL/GenBank/DDBJ whole genome shotgun (WGS) entry which is preliminary data.</text>
</comment>
<feature type="region of interest" description="Disordered" evidence="2">
    <location>
        <begin position="60"/>
        <end position="109"/>
    </location>
</feature>
<evidence type="ECO:0000256" key="2">
    <source>
        <dbReference type="SAM" id="MobiDB-lite"/>
    </source>
</evidence>
<dbReference type="InterPro" id="IPR023582">
    <property type="entry name" value="Impact"/>
</dbReference>
<dbReference type="InterPro" id="IPR036956">
    <property type="entry name" value="Impact_N_sf"/>
</dbReference>
<name>A0A8I3AFU6_9AGAM</name>
<feature type="compositionally biased region" description="Basic and acidic residues" evidence="2">
    <location>
        <begin position="64"/>
        <end position="82"/>
    </location>
</feature>
<evidence type="ECO:0000256" key="1">
    <source>
        <dbReference type="ARBA" id="ARBA00007665"/>
    </source>
</evidence>
<keyword evidence="5" id="KW-1185">Reference proteome</keyword>
<dbReference type="InterPro" id="IPR001498">
    <property type="entry name" value="Impact_N"/>
</dbReference>
<dbReference type="EMBL" id="JAGFBS010000001">
    <property type="protein sequence ID" value="KAG6381948.1"/>
    <property type="molecule type" value="Genomic_DNA"/>
</dbReference>
<comment type="similarity">
    <text evidence="1">Belongs to the IMPACT family.</text>
</comment>
<feature type="region of interest" description="Disordered" evidence="2">
    <location>
        <begin position="1"/>
        <end position="31"/>
    </location>
</feature>
<dbReference type="InterPro" id="IPR020569">
    <property type="entry name" value="UPF0029_Impact_CS"/>
</dbReference>
<dbReference type="PANTHER" id="PTHR16301">
    <property type="entry name" value="IMPACT-RELATED"/>
    <property type="match status" value="1"/>
</dbReference>
<dbReference type="Pfam" id="PF01205">
    <property type="entry name" value="Impact_N"/>
    <property type="match status" value="1"/>
</dbReference>
<dbReference type="Proteomes" id="UP000683000">
    <property type="component" value="Unassembled WGS sequence"/>
</dbReference>
<protein>
    <recommendedName>
        <fullName evidence="3">Impact N-terminal domain-containing protein</fullName>
    </recommendedName>
</protein>
<organism evidence="4 5">
    <name type="scientific">Boletus reticuloceps</name>
    <dbReference type="NCBI Taxonomy" id="495285"/>
    <lineage>
        <taxon>Eukaryota</taxon>
        <taxon>Fungi</taxon>
        <taxon>Dikarya</taxon>
        <taxon>Basidiomycota</taxon>
        <taxon>Agaricomycotina</taxon>
        <taxon>Agaricomycetes</taxon>
        <taxon>Agaricomycetidae</taxon>
        <taxon>Boletales</taxon>
        <taxon>Boletineae</taxon>
        <taxon>Boletaceae</taxon>
        <taxon>Boletoideae</taxon>
        <taxon>Boletus</taxon>
    </lineage>
</organism>